<evidence type="ECO:0000313" key="15">
    <source>
        <dbReference type="Proteomes" id="UP000886998"/>
    </source>
</evidence>
<comment type="caution">
    <text evidence="14">The sequence shown here is derived from an EMBL/GenBank/DDBJ whole genome shotgun (WGS) entry which is preliminary data.</text>
</comment>
<keyword evidence="7" id="KW-0156">Chromatin regulator</keyword>
<dbReference type="Proteomes" id="UP000886998">
    <property type="component" value="Unassembled WGS sequence"/>
</dbReference>
<gene>
    <name evidence="14" type="ORF">TNIN_14971</name>
</gene>
<keyword evidence="6 12" id="KW-0862">Zinc</keyword>
<dbReference type="GO" id="GO:0005667">
    <property type="term" value="C:transcription regulator complex"/>
    <property type="evidence" value="ECO:0007669"/>
    <property type="project" value="TreeGrafter"/>
</dbReference>
<evidence type="ECO:0000256" key="7">
    <source>
        <dbReference type="ARBA" id="ARBA00022853"/>
    </source>
</evidence>
<dbReference type="GO" id="GO:0045944">
    <property type="term" value="P:positive regulation of transcription by RNA polymerase II"/>
    <property type="evidence" value="ECO:0007669"/>
    <property type="project" value="TreeGrafter"/>
</dbReference>
<dbReference type="PANTHER" id="PTHR13808:SF1">
    <property type="entry name" value="HISTONE ACETYLTRANSFERASE"/>
    <property type="match status" value="1"/>
</dbReference>
<dbReference type="AlphaFoldDB" id="A0A8X6MDF5"/>
<dbReference type="EMBL" id="BMAV01025631">
    <property type="protein sequence ID" value="GFS43104.1"/>
    <property type="molecule type" value="Genomic_DNA"/>
</dbReference>
<evidence type="ECO:0000256" key="9">
    <source>
        <dbReference type="ARBA" id="ARBA00023163"/>
    </source>
</evidence>
<dbReference type="OrthoDB" id="6428455at2759"/>
<organism evidence="14 15">
    <name type="scientific">Trichonephila inaurata madagascariensis</name>
    <dbReference type="NCBI Taxonomy" id="2747483"/>
    <lineage>
        <taxon>Eukaryota</taxon>
        <taxon>Metazoa</taxon>
        <taxon>Ecdysozoa</taxon>
        <taxon>Arthropoda</taxon>
        <taxon>Chelicerata</taxon>
        <taxon>Arachnida</taxon>
        <taxon>Araneae</taxon>
        <taxon>Araneomorphae</taxon>
        <taxon>Entelegynae</taxon>
        <taxon>Araneoidea</taxon>
        <taxon>Nephilidae</taxon>
        <taxon>Trichonephila</taxon>
        <taxon>Trichonephila inaurata</taxon>
    </lineage>
</organism>
<evidence type="ECO:0000256" key="6">
    <source>
        <dbReference type="ARBA" id="ARBA00022833"/>
    </source>
</evidence>
<reference evidence="14" key="1">
    <citation type="submission" date="2020-08" db="EMBL/GenBank/DDBJ databases">
        <title>Multicomponent nature underlies the extraordinary mechanical properties of spider dragline silk.</title>
        <authorList>
            <person name="Kono N."/>
            <person name="Nakamura H."/>
            <person name="Mori M."/>
            <person name="Yoshida Y."/>
            <person name="Ohtoshi R."/>
            <person name="Malay A.D."/>
            <person name="Moran D.A.P."/>
            <person name="Tomita M."/>
            <person name="Numata K."/>
            <person name="Arakawa K."/>
        </authorList>
    </citation>
    <scope>NUCLEOTIDE SEQUENCE</scope>
</reference>
<accession>A0A8X6MDF5</accession>
<comment type="catalytic activity">
    <reaction evidence="11">
        <text>L-lysyl-[protein] + acetyl-CoA = N(6)-acetyl-L-lysyl-[protein] + CoA + H(+)</text>
        <dbReference type="Rhea" id="RHEA:45948"/>
        <dbReference type="Rhea" id="RHEA-COMP:9752"/>
        <dbReference type="Rhea" id="RHEA-COMP:10731"/>
        <dbReference type="ChEBI" id="CHEBI:15378"/>
        <dbReference type="ChEBI" id="CHEBI:29969"/>
        <dbReference type="ChEBI" id="CHEBI:57287"/>
        <dbReference type="ChEBI" id="CHEBI:57288"/>
        <dbReference type="ChEBI" id="CHEBI:61930"/>
        <dbReference type="EC" id="2.3.1.48"/>
    </reaction>
</comment>
<dbReference type="InterPro" id="IPR000197">
    <property type="entry name" value="Znf_TAZ"/>
</dbReference>
<name>A0A8X6MDF5_9ARAC</name>
<comment type="subcellular location">
    <subcellularLocation>
        <location evidence="1">Nucleus</location>
    </subcellularLocation>
</comment>
<feature type="domain" description="TAZ-type" evidence="13">
    <location>
        <begin position="52"/>
        <end position="128"/>
    </location>
</feature>
<keyword evidence="4 12" id="KW-0479">Metal-binding</keyword>
<dbReference type="GO" id="GO:0000123">
    <property type="term" value="C:histone acetyltransferase complex"/>
    <property type="evidence" value="ECO:0007669"/>
    <property type="project" value="TreeGrafter"/>
</dbReference>
<sequence length="182" mass="21255">MKLEFSTSHSCSCHCLQRNAAPPLPTRKPDLHTEQSSPTSKKDFCLREQTYPEDRWLVIQRCIRKLVHASDCRETNCLLRCCQKLKEIVQHDKVCDGCQLCRRFVALCYTHAKQCKETKCPVPHCVSTKQISYLRRLHENPINKRRLQLIKEKGNPEVLGNIVRTFIRLQNLFEFCKIATSK</sequence>
<keyword evidence="8" id="KW-0805">Transcription regulation</keyword>
<dbReference type="InterPro" id="IPR013178">
    <property type="entry name" value="Histone_AcTrfase_Rtt109/CBP"/>
</dbReference>
<evidence type="ECO:0000256" key="4">
    <source>
        <dbReference type="ARBA" id="ARBA00022723"/>
    </source>
</evidence>
<dbReference type="InterPro" id="IPR035898">
    <property type="entry name" value="TAZ_dom_sf"/>
</dbReference>
<dbReference type="GO" id="GO:0004402">
    <property type="term" value="F:histone acetyltransferase activity"/>
    <property type="evidence" value="ECO:0007669"/>
    <property type="project" value="InterPro"/>
</dbReference>
<evidence type="ECO:0000256" key="8">
    <source>
        <dbReference type="ARBA" id="ARBA00023015"/>
    </source>
</evidence>
<keyword evidence="10" id="KW-0539">Nucleus</keyword>
<keyword evidence="15" id="KW-1185">Reference proteome</keyword>
<dbReference type="SMART" id="SM00551">
    <property type="entry name" value="ZnF_TAZ"/>
    <property type="match status" value="1"/>
</dbReference>
<dbReference type="SUPFAM" id="SSF57933">
    <property type="entry name" value="TAZ domain"/>
    <property type="match status" value="1"/>
</dbReference>
<protein>
    <recommendedName>
        <fullName evidence="2">histone acetyltransferase</fullName>
        <ecNumber evidence="2">2.3.1.48</ecNumber>
    </recommendedName>
</protein>
<proteinExistence type="predicted"/>
<dbReference type="Gene3D" id="1.20.1020.10">
    <property type="entry name" value="TAZ domain"/>
    <property type="match status" value="1"/>
</dbReference>
<evidence type="ECO:0000256" key="12">
    <source>
        <dbReference type="PROSITE-ProRule" id="PRU00203"/>
    </source>
</evidence>
<dbReference type="EC" id="2.3.1.48" evidence="2"/>
<evidence type="ECO:0000256" key="11">
    <source>
        <dbReference type="ARBA" id="ARBA00048017"/>
    </source>
</evidence>
<dbReference type="GO" id="GO:0005634">
    <property type="term" value="C:nucleus"/>
    <property type="evidence" value="ECO:0007669"/>
    <property type="project" value="UniProtKB-SubCell"/>
</dbReference>
<keyword evidence="3" id="KW-0808">Transferase</keyword>
<keyword evidence="9" id="KW-0804">Transcription</keyword>
<dbReference type="GO" id="GO:0003713">
    <property type="term" value="F:transcription coactivator activity"/>
    <property type="evidence" value="ECO:0007669"/>
    <property type="project" value="TreeGrafter"/>
</dbReference>
<evidence type="ECO:0000256" key="3">
    <source>
        <dbReference type="ARBA" id="ARBA00022679"/>
    </source>
</evidence>
<feature type="zinc finger region" description="TAZ-type" evidence="12">
    <location>
        <begin position="52"/>
        <end position="128"/>
    </location>
</feature>
<evidence type="ECO:0000256" key="10">
    <source>
        <dbReference type="ARBA" id="ARBA00023242"/>
    </source>
</evidence>
<evidence type="ECO:0000256" key="5">
    <source>
        <dbReference type="ARBA" id="ARBA00022771"/>
    </source>
</evidence>
<evidence type="ECO:0000313" key="14">
    <source>
        <dbReference type="EMBL" id="GFS43104.1"/>
    </source>
</evidence>
<keyword evidence="5 12" id="KW-0863">Zinc-finger</keyword>
<dbReference type="GO" id="GO:0008270">
    <property type="term" value="F:zinc ion binding"/>
    <property type="evidence" value="ECO:0007669"/>
    <property type="project" value="UniProtKB-KW"/>
</dbReference>
<evidence type="ECO:0000256" key="1">
    <source>
        <dbReference type="ARBA" id="ARBA00004123"/>
    </source>
</evidence>
<dbReference type="PANTHER" id="PTHR13808">
    <property type="entry name" value="CBP/P300-RELATED"/>
    <property type="match status" value="1"/>
</dbReference>
<evidence type="ECO:0000256" key="2">
    <source>
        <dbReference type="ARBA" id="ARBA00013184"/>
    </source>
</evidence>
<dbReference type="GO" id="GO:0031490">
    <property type="term" value="F:chromatin DNA binding"/>
    <property type="evidence" value="ECO:0007669"/>
    <property type="project" value="TreeGrafter"/>
</dbReference>
<dbReference type="Pfam" id="PF02135">
    <property type="entry name" value="zf-TAZ"/>
    <property type="match status" value="1"/>
</dbReference>
<dbReference type="PROSITE" id="PS50134">
    <property type="entry name" value="ZF_TAZ"/>
    <property type="match status" value="1"/>
</dbReference>
<evidence type="ECO:0000259" key="13">
    <source>
        <dbReference type="PROSITE" id="PS50134"/>
    </source>
</evidence>